<proteinExistence type="predicted"/>
<dbReference type="EMBL" id="BMMI01000003">
    <property type="protein sequence ID" value="GGL63037.1"/>
    <property type="molecule type" value="Genomic_DNA"/>
</dbReference>
<accession>A0ABQ2FX33</accession>
<evidence type="ECO:0000313" key="2">
    <source>
        <dbReference type="Proteomes" id="UP000648663"/>
    </source>
</evidence>
<comment type="caution">
    <text evidence="1">The sequence shown here is derived from an EMBL/GenBank/DDBJ whole genome shotgun (WGS) entry which is preliminary data.</text>
</comment>
<evidence type="ECO:0000313" key="1">
    <source>
        <dbReference type="EMBL" id="GGL63037.1"/>
    </source>
</evidence>
<reference evidence="2" key="1">
    <citation type="journal article" date="2019" name="Int. J. Syst. Evol. Microbiol.">
        <title>The Global Catalogue of Microorganisms (GCM) 10K type strain sequencing project: providing services to taxonomists for standard genome sequencing and annotation.</title>
        <authorList>
            <consortium name="The Broad Institute Genomics Platform"/>
            <consortium name="The Broad Institute Genome Sequencing Center for Infectious Disease"/>
            <person name="Wu L."/>
            <person name="Ma J."/>
        </authorList>
    </citation>
    <scope>NUCLEOTIDE SEQUENCE [LARGE SCALE GENOMIC DNA]</scope>
    <source>
        <strain evidence="2">CGMCC 4.5581</strain>
    </source>
</reference>
<protein>
    <submittedName>
        <fullName evidence="1">GDP-mannose:glycolipid 4-beta-D-mannosyltransferase</fullName>
    </submittedName>
</protein>
<sequence length="349" mass="39714">MIGRRAPQPSVPRADADRRLVVLHSLREPDGTTQYADQMVQGAAPDVDVRFFDWQTGLFGRYDVLHVHWPELLIRDSRRPWLRFVKRRLLELLLLRLRVRRIPLVWTAHNLSPHEQGSRSDHRSLDRFYRHVDLVIRLNPASPVTAGRETVTIPHGHYRQPFAQYPQPEAQPGRLLYFGIIRPYKGVDVLIDAFRGIDRADLRLRIVGNPHPGQAELVHERSAGDPRIDTLLRLVSDQELVEEICCSQLVVLPYRGSMHNSGSLFAALSLGRPVLVPESPTNAALSEEVGPGWILQYPGELTPQVLEEAIAATAARRGGEPRLDDRDWERIGLHHRDAYRRARVLSGRG</sequence>
<dbReference type="Proteomes" id="UP000648663">
    <property type="component" value="Unassembled WGS sequence"/>
</dbReference>
<gene>
    <name evidence="1" type="primary">gumI</name>
    <name evidence="1" type="ORF">GCM10011589_19090</name>
</gene>
<dbReference type="SUPFAM" id="SSF53756">
    <property type="entry name" value="UDP-Glycosyltransferase/glycogen phosphorylase"/>
    <property type="match status" value="1"/>
</dbReference>
<name>A0ABQ2FX33_9ACTN</name>
<dbReference type="Pfam" id="PF13692">
    <property type="entry name" value="Glyco_trans_1_4"/>
    <property type="match status" value="1"/>
</dbReference>
<organism evidence="1 2">
    <name type="scientific">Modestobacter marinus</name>
    <dbReference type="NCBI Taxonomy" id="477641"/>
    <lineage>
        <taxon>Bacteria</taxon>
        <taxon>Bacillati</taxon>
        <taxon>Actinomycetota</taxon>
        <taxon>Actinomycetes</taxon>
        <taxon>Geodermatophilales</taxon>
        <taxon>Geodermatophilaceae</taxon>
        <taxon>Modestobacter</taxon>
    </lineage>
</organism>
<keyword evidence="2" id="KW-1185">Reference proteome</keyword>
<dbReference type="Gene3D" id="3.40.50.2000">
    <property type="entry name" value="Glycogen Phosphorylase B"/>
    <property type="match status" value="2"/>
</dbReference>